<comment type="similarity">
    <text evidence="1 4">Belongs to the glycosyl hydrolase 28 family.</text>
</comment>
<dbReference type="GO" id="GO:0004650">
    <property type="term" value="F:polygalacturonase activity"/>
    <property type="evidence" value="ECO:0007669"/>
    <property type="project" value="InterPro"/>
</dbReference>
<comment type="caution">
    <text evidence="6">The sequence shown here is derived from an EMBL/GenBank/DDBJ whole genome shotgun (WGS) entry which is preliminary data.</text>
</comment>
<evidence type="ECO:0000256" key="5">
    <source>
        <dbReference type="SAM" id="SignalP"/>
    </source>
</evidence>
<dbReference type="EMBL" id="LDRV01000033">
    <property type="protein sequence ID" value="KTS13180.1"/>
    <property type="molecule type" value="Genomic_DNA"/>
</dbReference>
<dbReference type="PROSITE" id="PS51257">
    <property type="entry name" value="PROKAR_LIPOPROTEIN"/>
    <property type="match status" value="1"/>
</dbReference>
<dbReference type="PANTHER" id="PTHR31339:SF9">
    <property type="entry name" value="PLASMIN AND FIBRONECTIN-BINDING PROTEIN A"/>
    <property type="match status" value="1"/>
</dbReference>
<gene>
    <name evidence="6" type="ORF">RSA3_05995</name>
</gene>
<dbReference type="Gene3D" id="2.160.20.10">
    <property type="entry name" value="Single-stranded right-handed beta-helix, Pectin lyase-like"/>
    <property type="match status" value="1"/>
</dbReference>
<dbReference type="InterPro" id="IPR012334">
    <property type="entry name" value="Pectin_lyas_fold"/>
</dbReference>
<dbReference type="Pfam" id="PF00295">
    <property type="entry name" value="Glyco_hydro_28"/>
    <property type="match status" value="1"/>
</dbReference>
<keyword evidence="5" id="KW-0732">Signal</keyword>
<evidence type="ECO:0000256" key="3">
    <source>
        <dbReference type="ARBA" id="ARBA00023295"/>
    </source>
</evidence>
<evidence type="ECO:0000256" key="4">
    <source>
        <dbReference type="RuleBase" id="RU361169"/>
    </source>
</evidence>
<protein>
    <recommendedName>
        <fullName evidence="8">Polygalacturonase</fullName>
    </recommendedName>
</protein>
<dbReference type="PANTHER" id="PTHR31339">
    <property type="entry name" value="PECTIN LYASE-RELATED"/>
    <property type="match status" value="1"/>
</dbReference>
<sequence>MRFQRRWVVALVLSSALALSGCSLVGADGRGASEGSGHVTDHPSPPTTTCETVTANLNMPDGMASADEEATPPDTDRLQSALDRCAQSGDSVVAIHLTGAGSDQDFLSGPLTLRQGEVLMVDPGVVLYASLNPSDYEAAGGGTCGTVSGDGKGCRAFIEVRAPNTGIQSEIVPGAARGRIDGRGGEHILGENLSWWDLAEQARSQNLPNVPRLIDANAADRFSLADVTLANAAGYHFYYKNGDDLSVWGVRIDTPGSARNTDGIDLDGVQNAAVVDSWISAGDDGIAVKATSKPSRGIIVRGNHLFGTHGISIGAVTTAGVNHVLVTDNTISGRDAFGNRSDASIGIRIKSAAQFGGKVQAITYRNTCIDAVSHPIVIDPDYLRKTGDHPPVFSDIRVEGLKATNSPANATSQLKGLDRNRPLTLRISDTTVDAAAVQTRDALIRAHNVTFDGKPLASLGGLVAEGADAQPHLPSCSFPAFPAG</sequence>
<keyword evidence="2 4" id="KW-0378">Hydrolase</keyword>
<dbReference type="PATRIC" id="fig|2033.7.peg.1799"/>
<dbReference type="InterPro" id="IPR011050">
    <property type="entry name" value="Pectin_lyase_fold/virulence"/>
</dbReference>
<dbReference type="AlphaFoldDB" id="A0A147F9V4"/>
<proteinExistence type="inferred from homology"/>
<dbReference type="SMART" id="SM00710">
    <property type="entry name" value="PbH1"/>
    <property type="match status" value="4"/>
</dbReference>
<evidence type="ECO:0008006" key="8">
    <source>
        <dbReference type="Google" id="ProtNLM"/>
    </source>
</evidence>
<feature type="signal peptide" evidence="5">
    <location>
        <begin position="1"/>
        <end position="27"/>
    </location>
</feature>
<evidence type="ECO:0000313" key="6">
    <source>
        <dbReference type="EMBL" id="KTS13180.1"/>
    </source>
</evidence>
<evidence type="ECO:0000313" key="7">
    <source>
        <dbReference type="Proteomes" id="UP000072189"/>
    </source>
</evidence>
<evidence type="ECO:0000256" key="2">
    <source>
        <dbReference type="ARBA" id="ARBA00022801"/>
    </source>
</evidence>
<dbReference type="SUPFAM" id="SSF51126">
    <property type="entry name" value="Pectin lyase-like"/>
    <property type="match status" value="1"/>
</dbReference>
<feature type="chain" id="PRO_5007544937" description="Polygalacturonase" evidence="5">
    <location>
        <begin position="28"/>
        <end position="484"/>
    </location>
</feature>
<dbReference type="Proteomes" id="UP000072189">
    <property type="component" value="Unassembled WGS sequence"/>
</dbReference>
<dbReference type="InterPro" id="IPR051801">
    <property type="entry name" value="GH28_Enzymes"/>
</dbReference>
<evidence type="ECO:0000256" key="1">
    <source>
        <dbReference type="ARBA" id="ARBA00008834"/>
    </source>
</evidence>
<name>A0A147F9V4_MICTE</name>
<keyword evidence="3 4" id="KW-0326">Glycosidase</keyword>
<dbReference type="InterPro" id="IPR006626">
    <property type="entry name" value="PbH1"/>
</dbReference>
<dbReference type="InterPro" id="IPR000743">
    <property type="entry name" value="Glyco_hydro_28"/>
</dbReference>
<organism evidence="6 7">
    <name type="scientific">Microbacterium testaceum</name>
    <name type="common">Aureobacterium testaceum</name>
    <name type="synonym">Brevibacterium testaceum</name>
    <dbReference type="NCBI Taxonomy" id="2033"/>
    <lineage>
        <taxon>Bacteria</taxon>
        <taxon>Bacillati</taxon>
        <taxon>Actinomycetota</taxon>
        <taxon>Actinomycetes</taxon>
        <taxon>Micrococcales</taxon>
        <taxon>Microbacteriaceae</taxon>
        <taxon>Microbacterium</taxon>
    </lineage>
</organism>
<dbReference type="GO" id="GO:0005975">
    <property type="term" value="P:carbohydrate metabolic process"/>
    <property type="evidence" value="ECO:0007669"/>
    <property type="project" value="InterPro"/>
</dbReference>
<reference evidence="6 7" key="1">
    <citation type="journal article" date="2016" name="Front. Microbiol.">
        <title>Genomic Resource of Rice Seed Associated Bacteria.</title>
        <authorList>
            <person name="Midha S."/>
            <person name="Bansal K."/>
            <person name="Sharma S."/>
            <person name="Kumar N."/>
            <person name="Patil P.P."/>
            <person name="Chaudhry V."/>
            <person name="Patil P.B."/>
        </authorList>
    </citation>
    <scope>NUCLEOTIDE SEQUENCE [LARGE SCALE GENOMIC DNA]</scope>
    <source>
        <strain evidence="6 7">RSA3</strain>
    </source>
</reference>
<accession>A0A147F9V4</accession>